<feature type="transmembrane region" description="Helical" evidence="1">
    <location>
        <begin position="77"/>
        <end position="100"/>
    </location>
</feature>
<feature type="transmembrane region" description="Helical" evidence="1">
    <location>
        <begin position="36"/>
        <end position="56"/>
    </location>
</feature>
<keyword evidence="1" id="KW-1133">Transmembrane helix</keyword>
<comment type="caution">
    <text evidence="2">The sequence shown here is derived from an EMBL/GenBank/DDBJ whole genome shotgun (WGS) entry which is preliminary data.</text>
</comment>
<organism evidence="2 5">
    <name type="scientific">Pyrobaculum aerophilum</name>
    <dbReference type="NCBI Taxonomy" id="13773"/>
    <lineage>
        <taxon>Archaea</taxon>
        <taxon>Thermoproteota</taxon>
        <taxon>Thermoprotei</taxon>
        <taxon>Thermoproteales</taxon>
        <taxon>Thermoproteaceae</taxon>
        <taxon>Pyrobaculum</taxon>
    </lineage>
</organism>
<feature type="transmembrane region" description="Helical" evidence="1">
    <location>
        <begin position="133"/>
        <end position="152"/>
    </location>
</feature>
<evidence type="ECO:0000256" key="1">
    <source>
        <dbReference type="SAM" id="Phobius"/>
    </source>
</evidence>
<dbReference type="EMBL" id="NMUF01000023">
    <property type="protein sequence ID" value="RFA97646.1"/>
    <property type="molecule type" value="Genomic_DNA"/>
</dbReference>
<evidence type="ECO:0000313" key="5">
    <source>
        <dbReference type="Proteomes" id="UP000257123"/>
    </source>
</evidence>
<protein>
    <submittedName>
        <fullName evidence="2">Uncharacterized protein</fullName>
    </submittedName>
</protein>
<dbReference type="RefSeq" id="WP_116421287.1">
    <property type="nucleotide sequence ID" value="NZ_NMUE01000022.1"/>
</dbReference>
<sequence>MLFIPNIIIAVLALYVAYKIFQAWRSLTDWRLSLYSFGLVMLAASLIIEAVVDIYLNNLLGEAPMRFIRRQEAFFRAVIQLLSLAALVPIAVAVTPSLFYAVLPPVIILVPINALLSLYIAAVTLIKSLERRIPPFISLAFISYAFSLVAPLLSNLDLVARLLTAVFLTLGVIYGSQKAK</sequence>
<feature type="transmembrane region" description="Helical" evidence="1">
    <location>
        <begin position="106"/>
        <end position="126"/>
    </location>
</feature>
<dbReference type="AlphaFoldDB" id="A0A371QXV8"/>
<evidence type="ECO:0000313" key="3">
    <source>
        <dbReference type="EMBL" id="RFA97646.1"/>
    </source>
</evidence>
<feature type="transmembrane region" description="Helical" evidence="1">
    <location>
        <begin position="7"/>
        <end position="24"/>
    </location>
</feature>
<dbReference type="Proteomes" id="UP000256877">
    <property type="component" value="Unassembled WGS sequence"/>
</dbReference>
<evidence type="ECO:0000313" key="4">
    <source>
        <dbReference type="Proteomes" id="UP000256877"/>
    </source>
</evidence>
<evidence type="ECO:0000313" key="2">
    <source>
        <dbReference type="EMBL" id="RFA95457.1"/>
    </source>
</evidence>
<reference evidence="4 5" key="1">
    <citation type="submission" date="2017-07" db="EMBL/GenBank/DDBJ databases">
        <title>Draft genome sequence of aerobic hyperthermophilic archaea, Pyrobaculum aerophilum YKB31 and YKB32.</title>
        <authorList>
            <person name="Mochizuki T."/>
            <person name="Berliner A.J."/>
            <person name="Yoshida-Takashima Y."/>
            <person name="Takaki Y."/>
            <person name="Nunoura T."/>
            <person name="Takai K."/>
        </authorList>
    </citation>
    <scope>NUCLEOTIDE SEQUENCE [LARGE SCALE GENOMIC DNA]</scope>
    <source>
        <strain evidence="2 5">YKB31</strain>
        <strain evidence="3 4">YKB32</strain>
    </source>
</reference>
<feature type="transmembrane region" description="Helical" evidence="1">
    <location>
        <begin position="158"/>
        <end position="176"/>
    </location>
</feature>
<dbReference type="EMBL" id="NMUE01000022">
    <property type="protein sequence ID" value="RFA95457.1"/>
    <property type="molecule type" value="Genomic_DNA"/>
</dbReference>
<proteinExistence type="predicted"/>
<keyword evidence="1" id="KW-0812">Transmembrane</keyword>
<accession>A0A371QXV8</accession>
<gene>
    <name evidence="2" type="ORF">CGL51_07565</name>
    <name evidence="3" type="ORF">CGL52_08575</name>
</gene>
<dbReference type="Proteomes" id="UP000257123">
    <property type="component" value="Unassembled WGS sequence"/>
</dbReference>
<dbReference type="OrthoDB" id="28367at2157"/>
<name>A0A371QXV8_9CREN</name>
<keyword evidence="1" id="KW-0472">Membrane</keyword>